<feature type="region of interest" description="Disordered" evidence="1">
    <location>
        <begin position="46"/>
        <end position="73"/>
    </location>
</feature>
<feature type="compositionally biased region" description="Basic and acidic residues" evidence="1">
    <location>
        <begin position="62"/>
        <end position="73"/>
    </location>
</feature>
<organism evidence="2 3">
    <name type="scientific">Streptomyces djakartensis</name>
    <dbReference type="NCBI Taxonomy" id="68193"/>
    <lineage>
        <taxon>Bacteria</taxon>
        <taxon>Bacillati</taxon>
        <taxon>Actinomycetota</taxon>
        <taxon>Actinomycetes</taxon>
        <taxon>Kitasatosporales</taxon>
        <taxon>Streptomycetaceae</taxon>
        <taxon>Streptomyces</taxon>
    </lineage>
</organism>
<dbReference type="Proteomes" id="UP000653308">
    <property type="component" value="Unassembled WGS sequence"/>
</dbReference>
<gene>
    <name evidence="2" type="ORF">GCM10010384_03240</name>
</gene>
<name>A0ABQ2Z5T9_9ACTN</name>
<accession>A0ABQ2Z5T9</accession>
<protein>
    <submittedName>
        <fullName evidence="2">Uncharacterized protein</fullName>
    </submittedName>
</protein>
<comment type="caution">
    <text evidence="2">The sequence shown here is derived from an EMBL/GenBank/DDBJ whole genome shotgun (WGS) entry which is preliminary data.</text>
</comment>
<proteinExistence type="predicted"/>
<evidence type="ECO:0000256" key="1">
    <source>
        <dbReference type="SAM" id="MobiDB-lite"/>
    </source>
</evidence>
<evidence type="ECO:0000313" key="2">
    <source>
        <dbReference type="EMBL" id="GGY02664.1"/>
    </source>
</evidence>
<dbReference type="RefSeq" id="WP_190195835.1">
    <property type="nucleotide sequence ID" value="NZ_BMWE01000001.1"/>
</dbReference>
<keyword evidence="3" id="KW-1185">Reference proteome</keyword>
<reference evidence="3" key="1">
    <citation type="journal article" date="2019" name="Int. J. Syst. Evol. Microbiol.">
        <title>The Global Catalogue of Microorganisms (GCM) 10K type strain sequencing project: providing services to taxonomists for standard genome sequencing and annotation.</title>
        <authorList>
            <consortium name="The Broad Institute Genomics Platform"/>
            <consortium name="The Broad Institute Genome Sequencing Center for Infectious Disease"/>
            <person name="Wu L."/>
            <person name="Ma J."/>
        </authorList>
    </citation>
    <scope>NUCLEOTIDE SEQUENCE [LARGE SCALE GENOMIC DNA]</scope>
    <source>
        <strain evidence="3">JCM 4957</strain>
    </source>
</reference>
<evidence type="ECO:0000313" key="3">
    <source>
        <dbReference type="Proteomes" id="UP000653308"/>
    </source>
</evidence>
<sequence length="73" mass="7558">MGAFDVLGQLFVVKDFADITGSEGPVGLAEDGEDSEAVQALAQVGRGGLGQQPVSESCDGPPGDREVFEMDKM</sequence>
<dbReference type="EMBL" id="BMWE01000001">
    <property type="protein sequence ID" value="GGY02664.1"/>
    <property type="molecule type" value="Genomic_DNA"/>
</dbReference>